<evidence type="ECO:0000313" key="2">
    <source>
        <dbReference type="EMBL" id="MBB5178756.1"/>
    </source>
</evidence>
<evidence type="ECO:0000313" key="3">
    <source>
        <dbReference type="Proteomes" id="UP000525923"/>
    </source>
</evidence>
<sequence>MSMEMIVPLGVIILFLILSIYLLQGKGAMLISGYNTMSKEDKAQYDTMALCKATGKLMLGVTVSISLIFAGDLFQQNWLFIVGTVLMIANIVIGLIYMNTGNRYKKNQK</sequence>
<feature type="transmembrane region" description="Helical" evidence="1">
    <location>
        <begin position="6"/>
        <end position="23"/>
    </location>
</feature>
<feature type="transmembrane region" description="Helical" evidence="1">
    <location>
        <begin position="80"/>
        <end position="99"/>
    </location>
</feature>
<dbReference type="Proteomes" id="UP000525923">
    <property type="component" value="Unassembled WGS sequence"/>
</dbReference>
<name>A0A7W8CNW2_9BACL</name>
<dbReference type="Pfam" id="PF12650">
    <property type="entry name" value="DUF3784"/>
    <property type="match status" value="1"/>
</dbReference>
<keyword evidence="3" id="KW-1185">Reference proteome</keyword>
<feature type="transmembrane region" description="Helical" evidence="1">
    <location>
        <begin position="57"/>
        <end position="74"/>
    </location>
</feature>
<dbReference type="InterPro" id="IPR017259">
    <property type="entry name" value="UCP037672"/>
</dbReference>
<keyword evidence="1" id="KW-0812">Transmembrane</keyword>
<proteinExistence type="predicted"/>
<gene>
    <name evidence="2" type="ORF">HNQ44_000178</name>
</gene>
<comment type="caution">
    <text evidence="2">The sequence shown here is derived from an EMBL/GenBank/DDBJ whole genome shotgun (WGS) entry which is preliminary data.</text>
</comment>
<dbReference type="EMBL" id="JACHHE010000001">
    <property type="protein sequence ID" value="MBB5178756.1"/>
    <property type="molecule type" value="Genomic_DNA"/>
</dbReference>
<organism evidence="2 3">
    <name type="scientific">Planococcus koreensis</name>
    <dbReference type="NCBI Taxonomy" id="112331"/>
    <lineage>
        <taxon>Bacteria</taxon>
        <taxon>Bacillati</taxon>
        <taxon>Bacillota</taxon>
        <taxon>Bacilli</taxon>
        <taxon>Bacillales</taxon>
        <taxon>Caryophanaceae</taxon>
        <taxon>Planococcus</taxon>
    </lineage>
</organism>
<dbReference type="AlphaFoldDB" id="A0A7W8CNW2"/>
<reference evidence="2 3" key="1">
    <citation type="submission" date="2020-08" db="EMBL/GenBank/DDBJ databases">
        <title>Genomic Encyclopedia of Type Strains, Phase IV (KMG-IV): sequencing the most valuable type-strain genomes for metagenomic binning, comparative biology and taxonomic classification.</title>
        <authorList>
            <person name="Goeker M."/>
        </authorList>
    </citation>
    <scope>NUCLEOTIDE SEQUENCE [LARGE SCALE GENOMIC DNA]</scope>
    <source>
        <strain evidence="2 3">DSM 15895</strain>
    </source>
</reference>
<protein>
    <submittedName>
        <fullName evidence="2">Type II secretory pathway component PulF</fullName>
    </submittedName>
</protein>
<keyword evidence="1" id="KW-0472">Membrane</keyword>
<accession>A0A7W8CNW2</accession>
<evidence type="ECO:0000256" key="1">
    <source>
        <dbReference type="SAM" id="Phobius"/>
    </source>
</evidence>
<keyword evidence="1" id="KW-1133">Transmembrane helix</keyword>
<dbReference type="RefSeq" id="WP_241666085.1">
    <property type="nucleotide sequence ID" value="NZ_JACHHE010000001.1"/>
</dbReference>